<proteinExistence type="predicted"/>
<gene>
    <name evidence="4" type="ORF">F8D52_20175</name>
</gene>
<keyword evidence="5" id="KW-1185">Reference proteome</keyword>
<keyword evidence="2" id="KW-0175">Coiled coil</keyword>
<dbReference type="EMBL" id="VTPV01000015">
    <property type="protein sequence ID" value="KAB1228861.1"/>
    <property type="molecule type" value="Genomic_DNA"/>
</dbReference>
<keyword evidence="1" id="KW-0802">TPR repeat</keyword>
<evidence type="ECO:0000313" key="4">
    <source>
        <dbReference type="EMBL" id="KAB1228861.1"/>
    </source>
</evidence>
<dbReference type="Proteomes" id="UP000326384">
    <property type="component" value="Unassembled WGS sequence"/>
</dbReference>
<dbReference type="InterPro" id="IPR019734">
    <property type="entry name" value="TPR_rpt"/>
</dbReference>
<dbReference type="PROSITE" id="PS50005">
    <property type="entry name" value="TPR"/>
    <property type="match status" value="1"/>
</dbReference>
<sequence length="377" mass="43830">MKPFLKILPLFLLFFCIFTKAKKTPDSVLIKRAKLEIYDNPDNAIKIGEQLLKKSHDVKTSINLYMLLSTANIAKRNFEESLKYILKAKELSQKTNDPRNQAGVLISVAIQYQQMELFSKCLETLNEADQYITKIPEKNPEKYIETAASHAIRGMVYKSQSNSEIALEKFLISIQNYEKVPVKKTTYSNMSVVYYNIGYCYLNLNQIDKAQEAFLQSINYARKNYAKSLEAFALKGIAEIHKQKHENQSAINLLLKAENLCKNTGDITLNEGLYKELADNYLAMGQQNLYQQYNKKHLEMRFKRKQNELKSINQVIDNHNKETSLKSENLKSHYRYIQMGSVLLGCIFIGILLYYILKIRKQNKKFHKEIQQMIRTS</sequence>
<dbReference type="InterPro" id="IPR011990">
    <property type="entry name" value="TPR-like_helical_dom_sf"/>
</dbReference>
<keyword evidence="3" id="KW-0472">Membrane</keyword>
<evidence type="ECO:0000256" key="1">
    <source>
        <dbReference type="PROSITE-ProRule" id="PRU00339"/>
    </source>
</evidence>
<name>A0A5N4BKA9_9FLAO</name>
<organism evidence="4 5">
    <name type="scientific">Chryseobacterium viscerum</name>
    <dbReference type="NCBI Taxonomy" id="1037377"/>
    <lineage>
        <taxon>Bacteria</taxon>
        <taxon>Pseudomonadati</taxon>
        <taxon>Bacteroidota</taxon>
        <taxon>Flavobacteriia</taxon>
        <taxon>Flavobacteriales</taxon>
        <taxon>Weeksellaceae</taxon>
        <taxon>Chryseobacterium group</taxon>
        <taxon>Chryseobacterium</taxon>
    </lineage>
</organism>
<protein>
    <submittedName>
        <fullName evidence="4">Tetratricopeptide repeat protein</fullName>
    </submittedName>
</protein>
<dbReference type="Pfam" id="PF13181">
    <property type="entry name" value="TPR_8"/>
    <property type="match status" value="1"/>
</dbReference>
<evidence type="ECO:0000256" key="3">
    <source>
        <dbReference type="SAM" id="Phobius"/>
    </source>
</evidence>
<dbReference type="SMART" id="SM00028">
    <property type="entry name" value="TPR"/>
    <property type="match status" value="4"/>
</dbReference>
<comment type="caution">
    <text evidence="4">The sequence shown here is derived from an EMBL/GenBank/DDBJ whole genome shotgun (WGS) entry which is preliminary data.</text>
</comment>
<dbReference type="SUPFAM" id="SSF48452">
    <property type="entry name" value="TPR-like"/>
    <property type="match status" value="2"/>
</dbReference>
<evidence type="ECO:0000313" key="5">
    <source>
        <dbReference type="Proteomes" id="UP000326384"/>
    </source>
</evidence>
<reference evidence="4 5" key="1">
    <citation type="journal article" date="2019" name="Stand. Genomic Sci.">
        <title>Draft Whole-Genome Sequence of a Novel Chryseobacterium viscerum Strain Isolated from Fresh Water at Dripping Springs, New Mexico.</title>
        <authorList>
            <person name="Kyndt J.A."/>
            <person name="Moore T.C."/>
        </authorList>
    </citation>
    <scope>NUCLEOTIDE SEQUENCE [LARGE SCALE GENOMIC DNA]</scope>
    <source>
        <strain evidence="4 5">DPS</strain>
    </source>
</reference>
<dbReference type="RefSeq" id="WP_152291095.1">
    <property type="nucleotide sequence ID" value="NZ_VTPV01000015.1"/>
</dbReference>
<keyword evidence="3" id="KW-1133">Transmembrane helix</keyword>
<feature type="repeat" description="TPR" evidence="1">
    <location>
        <begin position="191"/>
        <end position="224"/>
    </location>
</feature>
<dbReference type="Gene3D" id="1.25.40.10">
    <property type="entry name" value="Tetratricopeptide repeat domain"/>
    <property type="match status" value="2"/>
</dbReference>
<accession>A0A5N4BKA9</accession>
<feature type="coiled-coil region" evidence="2">
    <location>
        <begin position="295"/>
        <end position="322"/>
    </location>
</feature>
<keyword evidence="3" id="KW-0812">Transmembrane</keyword>
<evidence type="ECO:0000256" key="2">
    <source>
        <dbReference type="SAM" id="Coils"/>
    </source>
</evidence>
<feature type="transmembrane region" description="Helical" evidence="3">
    <location>
        <begin position="336"/>
        <end position="357"/>
    </location>
</feature>